<dbReference type="SMART" id="SM00382">
    <property type="entry name" value="AAA"/>
    <property type="match status" value="2"/>
</dbReference>
<dbReference type="GO" id="GO:0015833">
    <property type="term" value="P:peptide transport"/>
    <property type="evidence" value="ECO:0007669"/>
    <property type="project" value="InterPro"/>
</dbReference>
<evidence type="ECO:0000259" key="6">
    <source>
        <dbReference type="PROSITE" id="PS50893"/>
    </source>
</evidence>
<feature type="domain" description="ABC transporter" evidence="6">
    <location>
        <begin position="6"/>
        <end position="259"/>
    </location>
</feature>
<reference evidence="7" key="1">
    <citation type="submission" date="2020-05" db="EMBL/GenBank/DDBJ databases">
        <authorList>
            <person name="Zhu T."/>
            <person name="Keshari N."/>
            <person name="Lu X."/>
        </authorList>
    </citation>
    <scope>NUCLEOTIDE SEQUENCE</scope>
    <source>
        <strain evidence="7">NK1-12</strain>
    </source>
</reference>
<evidence type="ECO:0000313" key="7">
    <source>
        <dbReference type="EMBL" id="WNZ24617.1"/>
    </source>
</evidence>
<dbReference type="GO" id="GO:0005524">
    <property type="term" value="F:ATP binding"/>
    <property type="evidence" value="ECO:0007669"/>
    <property type="project" value="UniProtKB-KW"/>
</dbReference>
<dbReference type="EMBL" id="CP053586">
    <property type="protein sequence ID" value="WNZ24617.1"/>
    <property type="molecule type" value="Genomic_DNA"/>
</dbReference>
<feature type="compositionally biased region" description="Polar residues" evidence="5">
    <location>
        <begin position="306"/>
        <end position="318"/>
    </location>
</feature>
<dbReference type="NCBIfam" id="NF008453">
    <property type="entry name" value="PRK11308.1"/>
    <property type="match status" value="2"/>
</dbReference>
<dbReference type="AlphaFoldDB" id="A0AA97ALG1"/>
<dbReference type="CDD" id="cd03257">
    <property type="entry name" value="ABC_NikE_OppD_transporters"/>
    <property type="match status" value="2"/>
</dbReference>
<keyword evidence="3" id="KW-0547">Nucleotide-binding</keyword>
<dbReference type="SUPFAM" id="SSF52540">
    <property type="entry name" value="P-loop containing nucleoside triphosphate hydrolases"/>
    <property type="match status" value="2"/>
</dbReference>
<evidence type="ECO:0000256" key="2">
    <source>
        <dbReference type="ARBA" id="ARBA00022448"/>
    </source>
</evidence>
<dbReference type="Pfam" id="PF00005">
    <property type="entry name" value="ABC_tran"/>
    <property type="match status" value="2"/>
</dbReference>
<protein>
    <submittedName>
        <fullName evidence="7">ABC transporter ATP-binding protein</fullName>
    </submittedName>
</protein>
<feature type="domain" description="ABC transporter" evidence="6">
    <location>
        <begin position="323"/>
        <end position="580"/>
    </location>
</feature>
<feature type="region of interest" description="Disordered" evidence="5">
    <location>
        <begin position="273"/>
        <end position="318"/>
    </location>
</feature>
<keyword evidence="2" id="KW-0813">Transport</keyword>
<keyword evidence="4 7" id="KW-0067">ATP-binding</keyword>
<gene>
    <name evidence="7" type="ORF">HJG54_18340</name>
</gene>
<dbReference type="PROSITE" id="PS50893">
    <property type="entry name" value="ABC_TRANSPORTER_2"/>
    <property type="match status" value="2"/>
</dbReference>
<proteinExistence type="inferred from homology"/>
<dbReference type="GO" id="GO:0016887">
    <property type="term" value="F:ATP hydrolysis activity"/>
    <property type="evidence" value="ECO:0007669"/>
    <property type="project" value="InterPro"/>
</dbReference>
<dbReference type="FunFam" id="3.40.50.300:FF:000016">
    <property type="entry name" value="Oligopeptide ABC transporter ATP-binding component"/>
    <property type="match status" value="2"/>
</dbReference>
<dbReference type="InterPro" id="IPR003439">
    <property type="entry name" value="ABC_transporter-like_ATP-bd"/>
</dbReference>
<dbReference type="InterPro" id="IPR013563">
    <property type="entry name" value="Oligopep_ABC_C"/>
</dbReference>
<evidence type="ECO:0000256" key="3">
    <source>
        <dbReference type="ARBA" id="ARBA00022741"/>
    </source>
</evidence>
<dbReference type="Gene3D" id="3.40.50.300">
    <property type="entry name" value="P-loop containing nucleotide triphosphate hydrolases"/>
    <property type="match status" value="2"/>
</dbReference>
<dbReference type="GO" id="GO:0055085">
    <property type="term" value="P:transmembrane transport"/>
    <property type="evidence" value="ECO:0007669"/>
    <property type="project" value="UniProtKB-ARBA"/>
</dbReference>
<accession>A0AA97ALG1</accession>
<evidence type="ECO:0000256" key="1">
    <source>
        <dbReference type="ARBA" id="ARBA00005417"/>
    </source>
</evidence>
<dbReference type="PANTHER" id="PTHR43776">
    <property type="entry name" value="TRANSPORT ATP-BINDING PROTEIN"/>
    <property type="match status" value="1"/>
</dbReference>
<organism evidence="7">
    <name type="scientific">Leptolyngbya sp. NK1-12</name>
    <dbReference type="NCBI Taxonomy" id="2547451"/>
    <lineage>
        <taxon>Bacteria</taxon>
        <taxon>Bacillati</taxon>
        <taxon>Cyanobacteriota</taxon>
        <taxon>Cyanophyceae</taxon>
        <taxon>Leptolyngbyales</taxon>
        <taxon>Leptolyngbyaceae</taxon>
        <taxon>Leptolyngbya group</taxon>
        <taxon>Leptolyngbya</taxon>
    </lineage>
</organism>
<sequence length="595" mass="66322">MTPALFQIENLRVAYPNARQANGTEVAWAVDDVSLMLQPGERLGLVGESGCGKSTLGRAAMRLLPSETRIEGQVRFNGESVFDFAPERLRQFRGEAIALIFQDPMTRLNPLMTIGEHCVETLRYHQSNLSKQAAKEKALATLEAVKIPANRWNQYPHEFSGGMRQRVAIALALMLNPKLIVADEPTTSLDVTVSAQILRELTRLCEERQMALMLISHDLAMVGEYCDRIAVMYQGKVVETGPALSVLTHPQHPYTQSLLKAALHIQSGSQGLTSLQAERTEDSEPRFEEANYEISPSETRRDPNSALKTQHSKLSTQNSSPLLRLENLQQHYTLEQNFVARLLSASEDRTIRAVDGVTLELYPGEILGLVGESGCGKSTLSRTILHLIRPTAGRVEFLGQNLTQASGQELRQQRRQMQMVFQDPHACLNPLMTVGESIADPLLIHRLADAPTARQQVIQMLERVGLTPASDYYDRYPKDLSGGQQQRVAIARALITRPKLLICDEPVSMLDASVQAQVLELMLELKREFDLTYLFITHDLWVARFLCDRIAVMNAGKIVELGTMASVFSNPQHPYTKTLLEAAPLLSRLKTPISN</sequence>
<dbReference type="NCBIfam" id="NF007739">
    <property type="entry name" value="PRK10419.1"/>
    <property type="match status" value="2"/>
</dbReference>
<dbReference type="InterPro" id="IPR050319">
    <property type="entry name" value="ABC_transp_ATP-bind"/>
</dbReference>
<evidence type="ECO:0000256" key="5">
    <source>
        <dbReference type="SAM" id="MobiDB-lite"/>
    </source>
</evidence>
<dbReference type="InterPro" id="IPR017871">
    <property type="entry name" value="ABC_transporter-like_CS"/>
</dbReference>
<name>A0AA97ALG1_9CYAN</name>
<dbReference type="Pfam" id="PF08352">
    <property type="entry name" value="oligo_HPY"/>
    <property type="match status" value="2"/>
</dbReference>
<dbReference type="InterPro" id="IPR027417">
    <property type="entry name" value="P-loop_NTPase"/>
</dbReference>
<feature type="compositionally biased region" description="Basic and acidic residues" evidence="5">
    <location>
        <begin position="278"/>
        <end position="289"/>
    </location>
</feature>
<comment type="similarity">
    <text evidence="1">Belongs to the ABC transporter superfamily.</text>
</comment>
<dbReference type="RefSeq" id="WP_316430500.1">
    <property type="nucleotide sequence ID" value="NZ_CP053586.1"/>
</dbReference>
<dbReference type="InterPro" id="IPR003593">
    <property type="entry name" value="AAA+_ATPase"/>
</dbReference>
<evidence type="ECO:0000256" key="4">
    <source>
        <dbReference type="ARBA" id="ARBA00022840"/>
    </source>
</evidence>
<dbReference type="PROSITE" id="PS00211">
    <property type="entry name" value="ABC_TRANSPORTER_1"/>
    <property type="match status" value="2"/>
</dbReference>